<keyword evidence="1" id="KW-1133">Transmembrane helix</keyword>
<feature type="domain" description="Glycosyltransferase subfamily 4-like N-terminal" evidence="3">
    <location>
        <begin position="98"/>
        <end position="205"/>
    </location>
</feature>
<sequence length="424" mass="49435">MEHISQLGTQIREKTACPDILVISRIFHPQEAVIGEYIYNRCLQDPDRVIVLAAGCCGDKIFDKSQQFPVYRWTNLSLWLSLFGGNFLSIIIKPLFNFFNFVCSLLLAIRLYFRYHYRYIEWCHGYDFPALLLLSYILPIRFFIYLHGNDLVDISRHPLWRFLLKITLERAEGIVCNNSYIRETLRNIFRLDTPTHVINPIVRLEKFGTPSNLSHLDDLRIRLRQTYNISETAIVILSVGKLIKNKNFDKVIDNIPLLLTIGVDVHYIICGIGLCEQQLKSQCQRLRVDKRVHFAGNVPERELANYYAACDIFAMLNLQEDKARNIDNFDNFDNFEIVHLEAGYFGKPVIASRLGSILDAVHHEENGLLVDPNSGYEVLQAFKRLCQDQQLREKLGRQGQELAKRKTYHRWLYNPESRYSCLLN</sequence>
<keyword evidence="1" id="KW-0812">Transmembrane</keyword>
<proteinExistence type="predicted"/>
<dbReference type="RefSeq" id="WP_137667111.1">
    <property type="nucleotide sequence ID" value="NZ_BJCE01000045.1"/>
</dbReference>
<gene>
    <name evidence="4" type="ORF">SR1949_17600</name>
</gene>
<reference evidence="5" key="1">
    <citation type="submission" date="2019-02" db="EMBL/GenBank/DDBJ databases">
        <title>Draft genome sequence of Sphaerospermopsis reniformis NIES-1949.</title>
        <authorList>
            <person name="Yamaguchi H."/>
            <person name="Suzuki S."/>
            <person name="Kawachi M."/>
        </authorList>
    </citation>
    <scope>NUCLEOTIDE SEQUENCE [LARGE SCALE GENOMIC DNA]</scope>
    <source>
        <strain evidence="5">NIES-1949</strain>
    </source>
</reference>
<dbReference type="CDD" id="cd03801">
    <property type="entry name" value="GT4_PimA-like"/>
    <property type="match status" value="1"/>
</dbReference>
<feature type="domain" description="Glycosyl transferase family 1" evidence="2">
    <location>
        <begin position="223"/>
        <end position="401"/>
    </location>
</feature>
<name>A0A480A392_9CYAN</name>
<dbReference type="PANTHER" id="PTHR45947">
    <property type="entry name" value="SULFOQUINOVOSYL TRANSFERASE SQD2"/>
    <property type="match status" value="1"/>
</dbReference>
<dbReference type="InterPro" id="IPR028098">
    <property type="entry name" value="Glyco_trans_4-like_N"/>
</dbReference>
<evidence type="ECO:0000259" key="2">
    <source>
        <dbReference type="Pfam" id="PF00534"/>
    </source>
</evidence>
<protein>
    <submittedName>
        <fullName evidence="4">Group 1 glycosyl transferase</fullName>
    </submittedName>
</protein>
<dbReference type="Gene3D" id="3.40.50.2000">
    <property type="entry name" value="Glycogen Phosphorylase B"/>
    <property type="match status" value="2"/>
</dbReference>
<evidence type="ECO:0000313" key="5">
    <source>
        <dbReference type="Proteomes" id="UP000300142"/>
    </source>
</evidence>
<evidence type="ECO:0000313" key="4">
    <source>
        <dbReference type="EMBL" id="GCL36654.1"/>
    </source>
</evidence>
<evidence type="ECO:0000259" key="3">
    <source>
        <dbReference type="Pfam" id="PF13439"/>
    </source>
</evidence>
<dbReference type="Proteomes" id="UP000300142">
    <property type="component" value="Unassembled WGS sequence"/>
</dbReference>
<dbReference type="SUPFAM" id="SSF53756">
    <property type="entry name" value="UDP-Glycosyltransferase/glycogen phosphorylase"/>
    <property type="match status" value="1"/>
</dbReference>
<keyword evidence="1" id="KW-0472">Membrane</keyword>
<dbReference type="GO" id="GO:0016758">
    <property type="term" value="F:hexosyltransferase activity"/>
    <property type="evidence" value="ECO:0007669"/>
    <property type="project" value="TreeGrafter"/>
</dbReference>
<dbReference type="Pfam" id="PF00534">
    <property type="entry name" value="Glycos_transf_1"/>
    <property type="match status" value="1"/>
</dbReference>
<keyword evidence="4" id="KW-0808">Transferase</keyword>
<accession>A0A480A392</accession>
<organism evidence="4 5">
    <name type="scientific">Sphaerospermopsis reniformis</name>
    <dbReference type="NCBI Taxonomy" id="531300"/>
    <lineage>
        <taxon>Bacteria</taxon>
        <taxon>Bacillati</taxon>
        <taxon>Cyanobacteriota</taxon>
        <taxon>Cyanophyceae</taxon>
        <taxon>Nostocales</taxon>
        <taxon>Aphanizomenonaceae</taxon>
        <taxon>Sphaerospermopsis</taxon>
    </lineage>
</organism>
<comment type="caution">
    <text evidence="4">The sequence shown here is derived from an EMBL/GenBank/DDBJ whole genome shotgun (WGS) entry which is preliminary data.</text>
</comment>
<dbReference type="AlphaFoldDB" id="A0A480A392"/>
<keyword evidence="5" id="KW-1185">Reference proteome</keyword>
<feature type="transmembrane region" description="Helical" evidence="1">
    <location>
        <begin position="125"/>
        <end position="146"/>
    </location>
</feature>
<dbReference type="InterPro" id="IPR001296">
    <property type="entry name" value="Glyco_trans_1"/>
</dbReference>
<evidence type="ECO:0000256" key="1">
    <source>
        <dbReference type="SAM" id="Phobius"/>
    </source>
</evidence>
<dbReference type="InterPro" id="IPR050194">
    <property type="entry name" value="Glycosyltransferase_grp1"/>
</dbReference>
<dbReference type="PANTHER" id="PTHR45947:SF3">
    <property type="entry name" value="SULFOQUINOVOSYL TRANSFERASE SQD2"/>
    <property type="match status" value="1"/>
</dbReference>
<feature type="transmembrane region" description="Helical" evidence="1">
    <location>
        <begin position="95"/>
        <end position="113"/>
    </location>
</feature>
<dbReference type="EMBL" id="BJCE01000045">
    <property type="protein sequence ID" value="GCL36654.1"/>
    <property type="molecule type" value="Genomic_DNA"/>
</dbReference>
<dbReference type="Pfam" id="PF13439">
    <property type="entry name" value="Glyco_transf_4"/>
    <property type="match status" value="1"/>
</dbReference>